<dbReference type="Pfam" id="PF00005">
    <property type="entry name" value="ABC_tran"/>
    <property type="match status" value="1"/>
</dbReference>
<dbReference type="STRING" id="415747.SAMN03097708_01322"/>
<dbReference type="InterPro" id="IPR003439">
    <property type="entry name" value="ABC_transporter-like_ATP-bd"/>
</dbReference>
<dbReference type="PANTHER" id="PTHR19211:SF14">
    <property type="entry name" value="ATP-BINDING CASSETTE SUB-FAMILY F MEMBER 1"/>
    <property type="match status" value="1"/>
</dbReference>
<dbReference type="InterPro" id="IPR050611">
    <property type="entry name" value="ABCF"/>
</dbReference>
<dbReference type="GO" id="GO:0016887">
    <property type="term" value="F:ATP hydrolysis activity"/>
    <property type="evidence" value="ECO:0007669"/>
    <property type="project" value="InterPro"/>
</dbReference>
<accession>A0A1G5Q310</accession>
<gene>
    <name evidence="5" type="ORF">SAMN03097708_01322</name>
</gene>
<dbReference type="PANTHER" id="PTHR19211">
    <property type="entry name" value="ATP-BINDING TRANSPORT PROTEIN-RELATED"/>
    <property type="match status" value="1"/>
</dbReference>
<dbReference type="OrthoDB" id="9780942at2"/>
<keyword evidence="2" id="KW-0547">Nucleotide-binding</keyword>
<dbReference type="InterPro" id="IPR003593">
    <property type="entry name" value="AAA+_ATPase"/>
</dbReference>
<name>A0A1G5Q310_9GAMM</name>
<keyword evidence="6" id="KW-1185">Reference proteome</keyword>
<dbReference type="SMART" id="SM00382">
    <property type="entry name" value="AAA"/>
    <property type="match status" value="1"/>
</dbReference>
<evidence type="ECO:0000259" key="4">
    <source>
        <dbReference type="PROSITE" id="PS50893"/>
    </source>
</evidence>
<organism evidence="5 6">
    <name type="scientific">Thiohalomonas denitrificans</name>
    <dbReference type="NCBI Taxonomy" id="415747"/>
    <lineage>
        <taxon>Bacteria</taxon>
        <taxon>Pseudomonadati</taxon>
        <taxon>Pseudomonadota</taxon>
        <taxon>Gammaproteobacteria</taxon>
        <taxon>Thiohalomonadales</taxon>
        <taxon>Thiohalomonadaceae</taxon>
        <taxon>Thiohalomonas</taxon>
    </lineage>
</organism>
<dbReference type="Proteomes" id="UP000199648">
    <property type="component" value="Unassembled WGS sequence"/>
</dbReference>
<dbReference type="EMBL" id="FMWD01000003">
    <property type="protein sequence ID" value="SCZ56275.1"/>
    <property type="molecule type" value="Genomic_DNA"/>
</dbReference>
<dbReference type="SUPFAM" id="SSF52540">
    <property type="entry name" value="P-loop containing nucleoside triphosphate hydrolases"/>
    <property type="match status" value="1"/>
</dbReference>
<evidence type="ECO:0000256" key="1">
    <source>
        <dbReference type="ARBA" id="ARBA00022737"/>
    </source>
</evidence>
<evidence type="ECO:0000256" key="2">
    <source>
        <dbReference type="ARBA" id="ARBA00022741"/>
    </source>
</evidence>
<dbReference type="PROSITE" id="PS50893">
    <property type="entry name" value="ABC_TRANSPORTER_2"/>
    <property type="match status" value="1"/>
</dbReference>
<feature type="domain" description="ABC transporter" evidence="4">
    <location>
        <begin position="5"/>
        <end position="188"/>
    </location>
</feature>
<evidence type="ECO:0000313" key="5">
    <source>
        <dbReference type="EMBL" id="SCZ56275.1"/>
    </source>
</evidence>
<proteinExistence type="predicted"/>
<dbReference type="InterPro" id="IPR027417">
    <property type="entry name" value="P-loop_NTPase"/>
</dbReference>
<evidence type="ECO:0000256" key="3">
    <source>
        <dbReference type="ARBA" id="ARBA00022840"/>
    </source>
</evidence>
<dbReference type="GO" id="GO:0005524">
    <property type="term" value="F:ATP binding"/>
    <property type="evidence" value="ECO:0007669"/>
    <property type="project" value="UniProtKB-KW"/>
</dbReference>
<sequence>MTAPLLKAEALTAGYSGPVSGPLSFTLMRGEVVGLWGPNGSGKSTLLKALVGDARIFSGSLHKAEGLTLAIQNQRPVRREEMPFTGREYLHYAKADREPPPQRLKPWLERRIDELSGGQFQLLNIWAALGGRADLILLDEPTNNLDPESENLLTEILRAEWKLRTILLVSHERHFLEAACDRVLELNP</sequence>
<reference evidence="5 6" key="1">
    <citation type="submission" date="2016-10" db="EMBL/GenBank/DDBJ databases">
        <authorList>
            <person name="de Groot N.N."/>
        </authorList>
    </citation>
    <scope>NUCLEOTIDE SEQUENCE [LARGE SCALE GENOMIC DNA]</scope>
    <source>
        <strain evidence="5 6">HLD2</strain>
    </source>
</reference>
<keyword evidence="3" id="KW-0067">ATP-binding</keyword>
<dbReference type="AlphaFoldDB" id="A0A1G5Q310"/>
<evidence type="ECO:0000313" key="6">
    <source>
        <dbReference type="Proteomes" id="UP000199648"/>
    </source>
</evidence>
<keyword evidence="1" id="KW-0677">Repeat</keyword>
<dbReference type="Gene3D" id="3.40.50.300">
    <property type="entry name" value="P-loop containing nucleotide triphosphate hydrolases"/>
    <property type="match status" value="1"/>
</dbReference>
<protein>
    <submittedName>
        <fullName evidence="5">ABC-type multidrug transport system, ATPase component</fullName>
    </submittedName>
</protein>
<dbReference type="RefSeq" id="WP_092994238.1">
    <property type="nucleotide sequence ID" value="NZ_FMWD01000003.1"/>
</dbReference>